<dbReference type="eggNOG" id="COG0346">
    <property type="taxonomic scope" value="Bacteria"/>
</dbReference>
<reference evidence="2 3" key="1">
    <citation type="journal article" date="2010" name="J. Bacteriol.">
        <title>Genome sequences of Pelagibaca bermudensis HTCC2601T and Maritimibacter alkaliphilus HTCC2654T, the type strains of two marine Roseobacter genera.</title>
        <authorList>
            <person name="Thrash J.C."/>
            <person name="Cho J.C."/>
            <person name="Ferriera S."/>
            <person name="Johnson J."/>
            <person name="Vergin K.L."/>
            <person name="Giovannoni S.J."/>
        </authorList>
    </citation>
    <scope>NUCLEOTIDE SEQUENCE [LARGE SCALE GENOMIC DNA]</scope>
    <source>
        <strain evidence="3">DSM 26914 / JCM 13377 / KCTC 12554 / HTCC2601</strain>
    </source>
</reference>
<dbReference type="PANTHER" id="PTHR21366">
    <property type="entry name" value="GLYOXALASE FAMILY PROTEIN"/>
    <property type="match status" value="1"/>
</dbReference>
<organism evidence="2 3">
    <name type="scientific">Salipiger bermudensis (strain DSM 26914 / JCM 13377 / KCTC 12554 / HTCC2601)</name>
    <name type="common">Pelagibaca bermudensis</name>
    <dbReference type="NCBI Taxonomy" id="314265"/>
    <lineage>
        <taxon>Bacteria</taxon>
        <taxon>Pseudomonadati</taxon>
        <taxon>Pseudomonadota</taxon>
        <taxon>Alphaproteobacteria</taxon>
        <taxon>Rhodobacterales</taxon>
        <taxon>Roseobacteraceae</taxon>
        <taxon>Salipiger</taxon>
    </lineage>
</organism>
<dbReference type="Pfam" id="PF00903">
    <property type="entry name" value="Glyoxalase"/>
    <property type="match status" value="1"/>
</dbReference>
<keyword evidence="3" id="KW-1185">Reference proteome</keyword>
<keyword evidence="2" id="KW-0560">Oxidoreductase</keyword>
<evidence type="ECO:0000259" key="1">
    <source>
        <dbReference type="PROSITE" id="PS51819"/>
    </source>
</evidence>
<dbReference type="Gene3D" id="3.10.180.10">
    <property type="entry name" value="2,3-Dihydroxybiphenyl 1,2-Dioxygenase, domain 1"/>
    <property type="match status" value="1"/>
</dbReference>
<proteinExistence type="predicted"/>
<accession>Q0FQK5</accession>
<evidence type="ECO:0000313" key="2">
    <source>
        <dbReference type="EMBL" id="EAU46446.1"/>
    </source>
</evidence>
<gene>
    <name evidence="2" type="ORF">R2601_15482</name>
</gene>
<dbReference type="HOGENOM" id="CLU_046006_4_3_5"/>
<dbReference type="CDD" id="cd07253">
    <property type="entry name" value="GLOD5"/>
    <property type="match status" value="1"/>
</dbReference>
<comment type="caution">
    <text evidence="2">The sequence shown here is derived from an EMBL/GenBank/DDBJ whole genome shotgun (WGS) entry which is preliminary data.</text>
</comment>
<dbReference type="Proteomes" id="UP000006230">
    <property type="component" value="Unassembled WGS sequence"/>
</dbReference>
<dbReference type="PANTHER" id="PTHR21366:SF14">
    <property type="entry name" value="GLYOXALASE DOMAIN-CONTAINING PROTEIN 5"/>
    <property type="match status" value="1"/>
</dbReference>
<dbReference type="PROSITE" id="PS51819">
    <property type="entry name" value="VOC"/>
    <property type="match status" value="1"/>
</dbReference>
<dbReference type="SUPFAM" id="SSF54593">
    <property type="entry name" value="Glyoxalase/Bleomycin resistance protein/Dihydroxybiphenyl dioxygenase"/>
    <property type="match status" value="1"/>
</dbReference>
<dbReference type="RefSeq" id="WP_007796095.1">
    <property type="nucleotide sequence ID" value="NZ_DS022276.1"/>
</dbReference>
<dbReference type="InterPro" id="IPR037523">
    <property type="entry name" value="VOC_core"/>
</dbReference>
<name>Q0FQK5_SALBH</name>
<dbReference type="GO" id="GO:0051213">
    <property type="term" value="F:dioxygenase activity"/>
    <property type="evidence" value="ECO:0007669"/>
    <property type="project" value="UniProtKB-KW"/>
</dbReference>
<dbReference type="AlphaFoldDB" id="Q0FQK5"/>
<sequence length="132" mass="14430">MTPTVQSLDHLVLTVADLNVTLAFYTEVLGMRAERFTPADGSQRWALRFGSQKINLHQAGAEFLPKAARPTTGSADLCFLSDTPLADWQAHLDALKISPEEGPVRRSGAEGPILSLYLRDPDGTLIELSNRL</sequence>
<protein>
    <submittedName>
        <fullName evidence="2">Probable ring-cleaving dioxygenase</fullName>
    </submittedName>
</protein>
<keyword evidence="2" id="KW-0223">Dioxygenase</keyword>
<dbReference type="InterPro" id="IPR050383">
    <property type="entry name" value="GlyoxalaseI/FosfomycinResist"/>
</dbReference>
<dbReference type="EMBL" id="AATQ01000014">
    <property type="protein sequence ID" value="EAU46446.1"/>
    <property type="molecule type" value="Genomic_DNA"/>
</dbReference>
<dbReference type="OrthoDB" id="9812656at2"/>
<feature type="domain" description="VOC" evidence="1">
    <location>
        <begin position="7"/>
        <end position="131"/>
    </location>
</feature>
<dbReference type="InterPro" id="IPR029068">
    <property type="entry name" value="Glyas_Bleomycin-R_OHBP_Dase"/>
</dbReference>
<evidence type="ECO:0000313" key="3">
    <source>
        <dbReference type="Proteomes" id="UP000006230"/>
    </source>
</evidence>
<dbReference type="STRING" id="314265.R2601_15482"/>
<dbReference type="InterPro" id="IPR004360">
    <property type="entry name" value="Glyas_Fos-R_dOase_dom"/>
</dbReference>